<reference evidence="2 3" key="1">
    <citation type="submission" date="2019-06" db="EMBL/GenBank/DDBJ databases">
        <title>Sequencing the genomes of 1000 actinobacteria strains.</title>
        <authorList>
            <person name="Klenk H.-P."/>
        </authorList>
    </citation>
    <scope>NUCLEOTIDE SEQUENCE [LARGE SCALE GENOMIC DNA]</scope>
    <source>
        <strain evidence="2 3">DSM 45301</strain>
    </source>
</reference>
<dbReference type="AlphaFoldDB" id="A0A543DVI3"/>
<protein>
    <submittedName>
        <fullName evidence="2">Uncharacterized protein</fullName>
    </submittedName>
</protein>
<dbReference type="EMBL" id="VFPA01000001">
    <property type="protein sequence ID" value="TQM13319.1"/>
    <property type="molecule type" value="Genomic_DNA"/>
</dbReference>
<accession>A0A543DVI3</accession>
<keyword evidence="3" id="KW-1185">Reference proteome</keyword>
<sequence>MTLSAAQERTVGRLGSARTVPVLRASDAEAGHAAALLPVAAGLDVLELSATVPSRPVLVAAVKAAGVAARQSLPDSRVRKTSRQTTGPHLASRRWADAGLATSATGEGEAG</sequence>
<organism evidence="2 3">
    <name type="scientific">Pseudonocardia kunmingensis</name>
    <dbReference type="NCBI Taxonomy" id="630975"/>
    <lineage>
        <taxon>Bacteria</taxon>
        <taxon>Bacillati</taxon>
        <taxon>Actinomycetota</taxon>
        <taxon>Actinomycetes</taxon>
        <taxon>Pseudonocardiales</taxon>
        <taxon>Pseudonocardiaceae</taxon>
        <taxon>Pseudonocardia</taxon>
    </lineage>
</organism>
<evidence type="ECO:0000256" key="1">
    <source>
        <dbReference type="SAM" id="MobiDB-lite"/>
    </source>
</evidence>
<name>A0A543DVI3_9PSEU</name>
<dbReference type="Proteomes" id="UP000315677">
    <property type="component" value="Unassembled WGS sequence"/>
</dbReference>
<gene>
    <name evidence="2" type="ORF">FB558_0051</name>
</gene>
<proteinExistence type="predicted"/>
<evidence type="ECO:0000313" key="3">
    <source>
        <dbReference type="Proteomes" id="UP000315677"/>
    </source>
</evidence>
<evidence type="ECO:0000313" key="2">
    <source>
        <dbReference type="EMBL" id="TQM13319.1"/>
    </source>
</evidence>
<comment type="caution">
    <text evidence="2">The sequence shown here is derived from an EMBL/GenBank/DDBJ whole genome shotgun (WGS) entry which is preliminary data.</text>
</comment>
<feature type="region of interest" description="Disordered" evidence="1">
    <location>
        <begin position="72"/>
        <end position="111"/>
    </location>
</feature>